<sequence>MTRSKDLKWLKRRDGRWHYERRVPTKFADKDPRKQVRISLETDDLAEAVVARDRVNDAVEGYWASLAKGADPNARARYQAAVDRARLEGFIYRQPAALTSLDLPDHELIARLRKLGVAMEGDGATDGPKIPVDEKQLVAALTGAVPEPAILLSTLVEEYEKATRDERLTMSDMQVRKWRLPLHRAVRNIISVLGDKPIADLSRSDAVAFRDWWFERIQEEAENAEEITVAGGKTKKPRPLKAETGNKDLTHIGKMIAKVSDRHDLDLPRRFRGLRFSDEGDDEKRPPYSAEFIRDKLLAPGALDGLNEAARGVVLTMVNTGARPSELAALRVEDIHLEADIPFITIIQYRGRKLKTKYSARDLPLVGPSLDGARLLLAAGGIYKDQGGTLSATVNKFLSENDLRETKRHTLYSLRHGFKDRLTDADAPDLIDSELMGHKFDRPDYGSGPTLAKKLEWILKIAIYPAGEEA</sequence>
<dbReference type="GO" id="GO:0006310">
    <property type="term" value="P:DNA recombination"/>
    <property type="evidence" value="ECO:0007669"/>
    <property type="project" value="UniProtKB-KW"/>
</dbReference>
<feature type="domain" description="Tyr recombinase" evidence="2">
    <location>
        <begin position="283"/>
        <end position="470"/>
    </location>
</feature>
<dbReference type="GO" id="GO:0003677">
    <property type="term" value="F:DNA binding"/>
    <property type="evidence" value="ECO:0007669"/>
    <property type="project" value="InterPro"/>
</dbReference>
<dbReference type="OrthoDB" id="9784724at2"/>
<evidence type="ECO:0000256" key="1">
    <source>
        <dbReference type="ARBA" id="ARBA00023172"/>
    </source>
</evidence>
<keyword evidence="4" id="KW-1185">Reference proteome</keyword>
<dbReference type="PROSITE" id="PS51898">
    <property type="entry name" value="TYR_RECOMBINASE"/>
    <property type="match status" value="1"/>
</dbReference>
<evidence type="ECO:0000313" key="3">
    <source>
        <dbReference type="EMBL" id="MBB3935900.1"/>
    </source>
</evidence>
<dbReference type="InterPro" id="IPR046668">
    <property type="entry name" value="DUF6538"/>
</dbReference>
<reference evidence="3 4" key="1">
    <citation type="submission" date="2020-08" db="EMBL/GenBank/DDBJ databases">
        <title>Genomic Encyclopedia of Type Strains, Phase IV (KMG-IV): sequencing the most valuable type-strain genomes for metagenomic binning, comparative biology and taxonomic classification.</title>
        <authorList>
            <person name="Goeker M."/>
        </authorList>
    </citation>
    <scope>NUCLEOTIDE SEQUENCE [LARGE SCALE GENOMIC DNA]</scope>
    <source>
        <strain evidence="3 4">DSM 25024</strain>
    </source>
</reference>
<proteinExistence type="predicted"/>
<keyword evidence="1" id="KW-0233">DNA recombination</keyword>
<evidence type="ECO:0000313" key="4">
    <source>
        <dbReference type="Proteomes" id="UP000531216"/>
    </source>
</evidence>
<organism evidence="3 4">
    <name type="scientific">Aureimonas phyllosphaerae</name>
    <dbReference type="NCBI Taxonomy" id="1166078"/>
    <lineage>
        <taxon>Bacteria</taxon>
        <taxon>Pseudomonadati</taxon>
        <taxon>Pseudomonadota</taxon>
        <taxon>Alphaproteobacteria</taxon>
        <taxon>Hyphomicrobiales</taxon>
        <taxon>Aurantimonadaceae</taxon>
        <taxon>Aureimonas</taxon>
    </lineage>
</organism>
<dbReference type="GO" id="GO:0015074">
    <property type="term" value="P:DNA integration"/>
    <property type="evidence" value="ECO:0007669"/>
    <property type="project" value="InterPro"/>
</dbReference>
<accession>A0A7W6BT75</accession>
<dbReference type="RefSeq" id="WP_090966532.1">
    <property type="nucleotide sequence ID" value="NZ_FOOA01000031.1"/>
</dbReference>
<dbReference type="EMBL" id="JACIDO010000003">
    <property type="protein sequence ID" value="MBB3935900.1"/>
    <property type="molecule type" value="Genomic_DNA"/>
</dbReference>
<gene>
    <name evidence="3" type="ORF">GGR05_002044</name>
</gene>
<dbReference type="Proteomes" id="UP000531216">
    <property type="component" value="Unassembled WGS sequence"/>
</dbReference>
<dbReference type="Pfam" id="PF20172">
    <property type="entry name" value="DUF6538"/>
    <property type="match status" value="1"/>
</dbReference>
<name>A0A7W6BT75_9HYPH</name>
<dbReference type="InterPro" id="IPR011010">
    <property type="entry name" value="DNA_brk_join_enz"/>
</dbReference>
<dbReference type="AlphaFoldDB" id="A0A7W6BT75"/>
<dbReference type="SUPFAM" id="SSF56349">
    <property type="entry name" value="DNA breaking-rejoining enzymes"/>
    <property type="match status" value="1"/>
</dbReference>
<dbReference type="InterPro" id="IPR013762">
    <property type="entry name" value="Integrase-like_cat_sf"/>
</dbReference>
<dbReference type="Gene3D" id="1.10.443.10">
    <property type="entry name" value="Intergrase catalytic core"/>
    <property type="match status" value="1"/>
</dbReference>
<evidence type="ECO:0000259" key="2">
    <source>
        <dbReference type="PROSITE" id="PS51898"/>
    </source>
</evidence>
<protein>
    <submittedName>
        <fullName evidence="3">Integrase</fullName>
    </submittedName>
</protein>
<dbReference type="InterPro" id="IPR002104">
    <property type="entry name" value="Integrase_catalytic"/>
</dbReference>
<comment type="caution">
    <text evidence="3">The sequence shown here is derived from an EMBL/GenBank/DDBJ whole genome shotgun (WGS) entry which is preliminary data.</text>
</comment>